<dbReference type="InterPro" id="IPR029293">
    <property type="entry name" value="RHNO1"/>
</dbReference>
<feature type="compositionally biased region" description="Basic residues" evidence="1">
    <location>
        <begin position="83"/>
        <end position="93"/>
    </location>
</feature>
<dbReference type="GO" id="GO:0000077">
    <property type="term" value="P:DNA damage checkpoint signaling"/>
    <property type="evidence" value="ECO:0007669"/>
    <property type="project" value="InterPro"/>
</dbReference>
<organism evidence="2 3">
    <name type="scientific">Pocillopora damicornis</name>
    <name type="common">Cauliflower coral</name>
    <name type="synonym">Millepora damicornis</name>
    <dbReference type="NCBI Taxonomy" id="46731"/>
    <lineage>
        <taxon>Eukaryota</taxon>
        <taxon>Metazoa</taxon>
        <taxon>Cnidaria</taxon>
        <taxon>Anthozoa</taxon>
        <taxon>Hexacorallia</taxon>
        <taxon>Scleractinia</taxon>
        <taxon>Astrocoeniina</taxon>
        <taxon>Pocilloporidae</taxon>
        <taxon>Pocillopora</taxon>
    </lineage>
</organism>
<evidence type="ECO:0000313" key="2">
    <source>
        <dbReference type="EMBL" id="RMX60059.1"/>
    </source>
</evidence>
<comment type="caution">
    <text evidence="2">The sequence shown here is derived from an EMBL/GenBank/DDBJ whole genome shotgun (WGS) entry which is preliminary data.</text>
</comment>
<dbReference type="EMBL" id="RCHS01000245">
    <property type="protein sequence ID" value="RMX60059.1"/>
    <property type="molecule type" value="Genomic_DNA"/>
</dbReference>
<dbReference type="GO" id="GO:0005694">
    <property type="term" value="C:chromosome"/>
    <property type="evidence" value="ECO:0007669"/>
    <property type="project" value="TreeGrafter"/>
</dbReference>
<dbReference type="GO" id="GO:0000725">
    <property type="term" value="P:recombinational repair"/>
    <property type="evidence" value="ECO:0007669"/>
    <property type="project" value="TreeGrafter"/>
</dbReference>
<reference evidence="2 3" key="1">
    <citation type="journal article" date="2018" name="Sci. Rep.">
        <title>Comparative analysis of the Pocillopora damicornis genome highlights role of immune system in coral evolution.</title>
        <authorList>
            <person name="Cunning R."/>
            <person name="Bay R.A."/>
            <person name="Gillette P."/>
            <person name="Baker A.C."/>
            <person name="Traylor-Knowles N."/>
        </authorList>
    </citation>
    <scope>NUCLEOTIDE SEQUENCE [LARGE SCALE GENOMIC DNA]</scope>
    <source>
        <strain evidence="2">RSMAS</strain>
        <tissue evidence="2">Whole animal</tissue>
    </source>
</reference>
<accession>A0A3M6V2N6</accession>
<dbReference type="OrthoDB" id="5974437at2759"/>
<gene>
    <name evidence="2" type="ORF">pdam_00004518</name>
</gene>
<keyword evidence="3" id="KW-1185">Reference proteome</keyword>
<evidence type="ECO:0000256" key="1">
    <source>
        <dbReference type="SAM" id="MobiDB-lite"/>
    </source>
</evidence>
<feature type="region of interest" description="Disordered" evidence="1">
    <location>
        <begin position="82"/>
        <end position="102"/>
    </location>
</feature>
<protein>
    <submittedName>
        <fullName evidence="2">Uncharacterized protein</fullName>
    </submittedName>
</protein>
<name>A0A3M6V2N6_POCDA</name>
<sequence>MAVEGRKRRKKRKDSTCSIKPPLDFIESPLDGQKFYCTPVQAARRPFLAASMPVDDQVSMKWVSPQFPDRIENEEELLALLKPNKKSRGRKKGKENSQATEQLASNGHLLGELDFGCKNVRNMDTNEKSKFPCRRSQRLRKLKKTHCLFQEPQVMTPVNRQGVVILAYETPDQELLTAVERKHSSTKRGR</sequence>
<dbReference type="Proteomes" id="UP000275408">
    <property type="component" value="Unassembled WGS sequence"/>
</dbReference>
<dbReference type="AlphaFoldDB" id="A0A3M6V2N6"/>
<proteinExistence type="predicted"/>
<dbReference type="GO" id="GO:0071479">
    <property type="term" value="P:cellular response to ionizing radiation"/>
    <property type="evidence" value="ECO:0007669"/>
    <property type="project" value="InterPro"/>
</dbReference>
<evidence type="ECO:0000313" key="3">
    <source>
        <dbReference type="Proteomes" id="UP000275408"/>
    </source>
</evidence>
<dbReference type="PANTHER" id="PTHR35541:SF1">
    <property type="entry name" value="RAD9, HUS1, RAD1-INTERACTING NUCLEAR ORPHAN PROTEIN 1"/>
    <property type="match status" value="1"/>
</dbReference>
<dbReference type="PANTHER" id="PTHR35541">
    <property type="entry name" value="RAD9, HUS1, RAD1-INTERACTING NUCLEAR ORPHAN PROTEIN 1"/>
    <property type="match status" value="1"/>
</dbReference>
<dbReference type="GO" id="GO:0005634">
    <property type="term" value="C:nucleus"/>
    <property type="evidence" value="ECO:0007669"/>
    <property type="project" value="InterPro"/>
</dbReference>
<dbReference type="Pfam" id="PF15319">
    <property type="entry name" value="RHINO"/>
    <property type="match status" value="1"/>
</dbReference>